<evidence type="ECO:0000313" key="1">
    <source>
        <dbReference type="EMBL" id="JAE30209.1"/>
    </source>
</evidence>
<reference evidence="1" key="2">
    <citation type="journal article" date="2015" name="Data Brief">
        <title>Shoot transcriptome of the giant reed, Arundo donax.</title>
        <authorList>
            <person name="Barrero R.A."/>
            <person name="Guerrero F.D."/>
            <person name="Moolhuijzen P."/>
            <person name="Goolsby J.A."/>
            <person name="Tidwell J."/>
            <person name="Bellgard S.E."/>
            <person name="Bellgard M.I."/>
        </authorList>
    </citation>
    <scope>NUCLEOTIDE SEQUENCE</scope>
    <source>
        <tissue evidence="1">Shoot tissue taken approximately 20 cm above the soil surface</tissue>
    </source>
</reference>
<organism evidence="1">
    <name type="scientific">Arundo donax</name>
    <name type="common">Giant reed</name>
    <name type="synonym">Donax arundinaceus</name>
    <dbReference type="NCBI Taxonomy" id="35708"/>
    <lineage>
        <taxon>Eukaryota</taxon>
        <taxon>Viridiplantae</taxon>
        <taxon>Streptophyta</taxon>
        <taxon>Embryophyta</taxon>
        <taxon>Tracheophyta</taxon>
        <taxon>Spermatophyta</taxon>
        <taxon>Magnoliopsida</taxon>
        <taxon>Liliopsida</taxon>
        <taxon>Poales</taxon>
        <taxon>Poaceae</taxon>
        <taxon>PACMAD clade</taxon>
        <taxon>Arundinoideae</taxon>
        <taxon>Arundineae</taxon>
        <taxon>Arundo</taxon>
    </lineage>
</organism>
<name>A0A0A9H334_ARUDO</name>
<protein>
    <submittedName>
        <fullName evidence="1">Uncharacterized protein</fullName>
    </submittedName>
</protein>
<sequence length="23" mass="2648">MSSKSSTASLSMCRFWKFLDSFT</sequence>
<dbReference type="EMBL" id="GBRH01167687">
    <property type="protein sequence ID" value="JAE30209.1"/>
    <property type="molecule type" value="Transcribed_RNA"/>
</dbReference>
<proteinExistence type="predicted"/>
<dbReference type="AlphaFoldDB" id="A0A0A9H334"/>
<accession>A0A0A9H334</accession>
<reference evidence="1" key="1">
    <citation type="submission" date="2014-09" db="EMBL/GenBank/DDBJ databases">
        <authorList>
            <person name="Magalhaes I.L.F."/>
            <person name="Oliveira U."/>
            <person name="Santos F.R."/>
            <person name="Vidigal T.H.D.A."/>
            <person name="Brescovit A.D."/>
            <person name="Santos A.J."/>
        </authorList>
    </citation>
    <scope>NUCLEOTIDE SEQUENCE</scope>
    <source>
        <tissue evidence="1">Shoot tissue taken approximately 20 cm above the soil surface</tissue>
    </source>
</reference>